<dbReference type="SUPFAM" id="SSF52743">
    <property type="entry name" value="Subtilisin-like"/>
    <property type="match status" value="1"/>
</dbReference>
<reference evidence="2 3" key="1">
    <citation type="submission" date="2012-02" db="EMBL/GenBank/DDBJ databases">
        <title>Complete genome sequence of Phycisphaera mikurensis NBRC 102666.</title>
        <authorList>
            <person name="Ankai A."/>
            <person name="Hosoyama A."/>
            <person name="Terui Y."/>
            <person name="Sekine M."/>
            <person name="Fukai R."/>
            <person name="Kato Y."/>
            <person name="Nakamura S."/>
            <person name="Yamada-Narita S."/>
            <person name="Kawakoshi A."/>
            <person name="Fukunaga Y."/>
            <person name="Yamazaki S."/>
            <person name="Fujita N."/>
        </authorList>
    </citation>
    <scope>NUCLEOTIDE SEQUENCE [LARGE SCALE GENOMIC DNA]</scope>
    <source>
        <strain evidence="3">NBRC 102666 / KCTC 22515 / FYK2301M01</strain>
    </source>
</reference>
<feature type="compositionally biased region" description="Low complexity" evidence="1">
    <location>
        <begin position="450"/>
        <end position="473"/>
    </location>
</feature>
<organism evidence="2 3">
    <name type="scientific">Phycisphaera mikurensis (strain NBRC 102666 / KCTC 22515 / FYK2301M01)</name>
    <dbReference type="NCBI Taxonomy" id="1142394"/>
    <lineage>
        <taxon>Bacteria</taxon>
        <taxon>Pseudomonadati</taxon>
        <taxon>Planctomycetota</taxon>
        <taxon>Phycisphaerae</taxon>
        <taxon>Phycisphaerales</taxon>
        <taxon>Phycisphaeraceae</taxon>
        <taxon>Phycisphaera</taxon>
    </lineage>
</organism>
<evidence type="ECO:0000256" key="1">
    <source>
        <dbReference type="SAM" id="MobiDB-lite"/>
    </source>
</evidence>
<feature type="compositionally biased region" description="Acidic residues" evidence="1">
    <location>
        <begin position="436"/>
        <end position="448"/>
    </location>
</feature>
<proteinExistence type="predicted"/>
<dbReference type="InterPro" id="IPR036852">
    <property type="entry name" value="Peptidase_S8/S53_dom_sf"/>
</dbReference>
<dbReference type="KEGG" id="phm:PSMK_28560"/>
<dbReference type="AlphaFoldDB" id="I0IIC7"/>
<dbReference type="HOGENOM" id="CLU_579822_0_0_0"/>
<dbReference type="eggNOG" id="COG1404">
    <property type="taxonomic scope" value="Bacteria"/>
</dbReference>
<dbReference type="EMBL" id="AP012338">
    <property type="protein sequence ID" value="BAM05015.1"/>
    <property type="molecule type" value="Genomic_DNA"/>
</dbReference>
<gene>
    <name evidence="2" type="ordered locus">PSMK_28560</name>
</gene>
<dbReference type="Proteomes" id="UP000007881">
    <property type="component" value="Chromosome"/>
</dbReference>
<dbReference type="STRING" id="1142394.PSMK_28560"/>
<dbReference type="GO" id="GO:0004252">
    <property type="term" value="F:serine-type endopeptidase activity"/>
    <property type="evidence" value="ECO:0007669"/>
    <property type="project" value="InterPro"/>
</dbReference>
<keyword evidence="3" id="KW-1185">Reference proteome</keyword>
<dbReference type="Gene3D" id="3.40.50.200">
    <property type="entry name" value="Peptidase S8/S53 domain"/>
    <property type="match status" value="1"/>
</dbReference>
<evidence type="ECO:0000313" key="3">
    <source>
        <dbReference type="Proteomes" id="UP000007881"/>
    </source>
</evidence>
<evidence type="ECO:0008006" key="4">
    <source>
        <dbReference type="Google" id="ProtNLM"/>
    </source>
</evidence>
<sequence length="473" mass="47373">MQRRPAPAPRPLAETIGLAAASARLGEGMPDGSAAGGVILGLVEGGGAAYGPDPDSSDFANLEVELAGGPSGVSGHAAKTASILAGRRGVVASAAKLWAADVATWLGPAYLNLGTGDPPATGPAVPDVFSHSWVAFDAAGAVEILRRLDYAIDRDDALHAVGVNNGAATPMPPTLAGAYNAIAVGVDTGASSGGGTAVEVEGRAKPDLVAPGGLTSWATPAVAGVAALARDFLLARDGAAPPAEVVKAALMAGAAKPPGWSHDPAAGKPLDDHLGAGRVDADAALRVLQGGPLPPGAPIRSVAGYGFAELGAAAGAELAWTLDLPVDAGPLSVVAVWHRRIAARTIRGRVGGGGPVVERWATAPRLADLDLVLEREVGGGASEVQASRSRVDNVEHVLLPSTPRAAYRLRVTRRAAGEPWDVAVAWRLRPAGDAAVEPEPEPEAEPEPEPGAASEFKSEPAAAAAGSASTVRP</sequence>
<protein>
    <recommendedName>
        <fullName evidence="4">Peptidase S8/S53 domain-containing protein</fullName>
    </recommendedName>
</protein>
<name>I0IIC7_PHYMF</name>
<dbReference type="GO" id="GO:0006508">
    <property type="term" value="P:proteolysis"/>
    <property type="evidence" value="ECO:0007669"/>
    <property type="project" value="InterPro"/>
</dbReference>
<feature type="region of interest" description="Disordered" evidence="1">
    <location>
        <begin position="431"/>
        <end position="473"/>
    </location>
</feature>
<evidence type="ECO:0000313" key="2">
    <source>
        <dbReference type="EMBL" id="BAM05015.1"/>
    </source>
</evidence>
<accession>I0IIC7</accession>